<dbReference type="PANTHER" id="PTHR12934:SF11">
    <property type="entry name" value="LARGE RIBOSOMAL SUBUNIT PROTEIN UL15M"/>
    <property type="match status" value="1"/>
</dbReference>
<dbReference type="InterPro" id="IPR021131">
    <property type="entry name" value="Ribosomal_uL15/eL18"/>
</dbReference>
<dbReference type="EMBL" id="PFAN01000051">
    <property type="protein sequence ID" value="PIR95040.1"/>
    <property type="molecule type" value="Genomic_DNA"/>
</dbReference>
<dbReference type="AlphaFoldDB" id="A0A2H0V9P1"/>
<dbReference type="GO" id="GO:0003735">
    <property type="term" value="F:structural constituent of ribosome"/>
    <property type="evidence" value="ECO:0007669"/>
    <property type="project" value="InterPro"/>
</dbReference>
<evidence type="ECO:0000256" key="5">
    <source>
        <dbReference type="SAM" id="MobiDB-lite"/>
    </source>
</evidence>
<feature type="compositionally biased region" description="Gly residues" evidence="5">
    <location>
        <begin position="24"/>
        <end position="36"/>
    </location>
</feature>
<evidence type="ECO:0000256" key="1">
    <source>
        <dbReference type="ARBA" id="ARBA00007320"/>
    </source>
</evidence>
<keyword evidence="2 4" id="KW-0689">Ribosomal protein</keyword>
<dbReference type="Pfam" id="PF00828">
    <property type="entry name" value="Ribosomal_L27A"/>
    <property type="match status" value="1"/>
</dbReference>
<dbReference type="SUPFAM" id="SSF52080">
    <property type="entry name" value="Ribosomal proteins L15p and L18e"/>
    <property type="match status" value="1"/>
</dbReference>
<dbReference type="HAMAP" id="MF_01341">
    <property type="entry name" value="Ribosomal_uL15"/>
    <property type="match status" value="1"/>
</dbReference>
<evidence type="ECO:0000259" key="6">
    <source>
        <dbReference type="Pfam" id="PF00828"/>
    </source>
</evidence>
<comment type="similarity">
    <text evidence="1 4">Belongs to the universal ribosomal protein uL15 family.</text>
</comment>
<proteinExistence type="inferred from homology"/>
<keyword evidence="3 4" id="KW-0687">Ribonucleoprotein</keyword>
<protein>
    <recommendedName>
        <fullName evidence="4">Large ribosomal subunit protein uL15</fullName>
    </recommendedName>
</protein>
<sequence length="149" mass="16366">MLSLHTIKPNKGATKKRKRVGRGNASGHGTYSGRGLKGQKSRSGGKSGLKRKGMKNILLQTPKLRGFKSDKPKNQVVNIFDINNNFKDKDAVNPSTLMKNNLIVNTKDPIKILGKGDLKIKNLTVEGVKMSESVKSQIEKNGGKIMLRK</sequence>
<name>A0A2H0V9P1_9BACT</name>
<evidence type="ECO:0000256" key="4">
    <source>
        <dbReference type="HAMAP-Rule" id="MF_01341"/>
    </source>
</evidence>
<comment type="caution">
    <text evidence="7">The sequence shown here is derived from an EMBL/GenBank/DDBJ whole genome shotgun (WGS) entry which is preliminary data.</text>
</comment>
<gene>
    <name evidence="4 7" type="primary">rplO</name>
    <name evidence="7" type="ORF">COT95_00865</name>
</gene>
<keyword evidence="4" id="KW-0699">rRNA-binding</keyword>
<evidence type="ECO:0000313" key="8">
    <source>
        <dbReference type="Proteomes" id="UP000228614"/>
    </source>
</evidence>
<feature type="region of interest" description="Disordered" evidence="5">
    <location>
        <begin position="1"/>
        <end position="57"/>
    </location>
</feature>
<comment type="subunit">
    <text evidence="4">Part of the 50S ribosomal subunit.</text>
</comment>
<dbReference type="GO" id="GO:0022625">
    <property type="term" value="C:cytosolic large ribosomal subunit"/>
    <property type="evidence" value="ECO:0007669"/>
    <property type="project" value="TreeGrafter"/>
</dbReference>
<evidence type="ECO:0000313" key="7">
    <source>
        <dbReference type="EMBL" id="PIR95040.1"/>
    </source>
</evidence>
<dbReference type="InterPro" id="IPR036227">
    <property type="entry name" value="Ribosomal_uL15/eL18_sf"/>
</dbReference>
<feature type="domain" description="Large ribosomal subunit protein uL15/eL18" evidence="6">
    <location>
        <begin position="77"/>
        <end position="145"/>
    </location>
</feature>
<evidence type="ECO:0000256" key="3">
    <source>
        <dbReference type="ARBA" id="ARBA00023274"/>
    </source>
</evidence>
<keyword evidence="4" id="KW-0694">RNA-binding</keyword>
<dbReference type="GO" id="GO:0019843">
    <property type="term" value="F:rRNA binding"/>
    <property type="evidence" value="ECO:0007669"/>
    <property type="project" value="UniProtKB-UniRule"/>
</dbReference>
<dbReference type="InterPro" id="IPR030878">
    <property type="entry name" value="Ribosomal_uL15"/>
</dbReference>
<reference evidence="8" key="1">
    <citation type="submission" date="2017-09" db="EMBL/GenBank/DDBJ databases">
        <title>Depth-based differentiation of microbial function through sediment-hosted aquifers and enrichment of novel symbionts in the deep terrestrial subsurface.</title>
        <authorList>
            <person name="Probst A.J."/>
            <person name="Ladd B."/>
            <person name="Jarett J.K."/>
            <person name="Geller-Mcgrath D.E."/>
            <person name="Sieber C.M.K."/>
            <person name="Emerson J.B."/>
            <person name="Anantharaman K."/>
            <person name="Thomas B.C."/>
            <person name="Malmstrom R."/>
            <person name="Stieglmeier M."/>
            <person name="Klingl A."/>
            <person name="Woyke T."/>
            <person name="Ryan C.M."/>
            <person name="Banfield J.F."/>
        </authorList>
    </citation>
    <scope>NUCLEOTIDE SEQUENCE [LARGE SCALE GENOMIC DNA]</scope>
</reference>
<dbReference type="Gene3D" id="3.100.10.10">
    <property type="match status" value="1"/>
</dbReference>
<dbReference type="InterPro" id="IPR005749">
    <property type="entry name" value="Ribosomal_uL15_bac-type"/>
</dbReference>
<organism evidence="7 8">
    <name type="scientific">Candidatus Falkowbacteria bacterium CG10_big_fil_rev_8_21_14_0_10_37_6</name>
    <dbReference type="NCBI Taxonomy" id="1974563"/>
    <lineage>
        <taxon>Bacteria</taxon>
        <taxon>Candidatus Falkowiibacteriota</taxon>
    </lineage>
</organism>
<dbReference type="PANTHER" id="PTHR12934">
    <property type="entry name" value="50S RIBOSOMAL PROTEIN L15"/>
    <property type="match status" value="1"/>
</dbReference>
<evidence type="ECO:0000256" key="2">
    <source>
        <dbReference type="ARBA" id="ARBA00022980"/>
    </source>
</evidence>
<dbReference type="NCBIfam" id="TIGR01071">
    <property type="entry name" value="rplO_bact"/>
    <property type="match status" value="1"/>
</dbReference>
<dbReference type="Proteomes" id="UP000228614">
    <property type="component" value="Unassembled WGS sequence"/>
</dbReference>
<comment type="function">
    <text evidence="4">Binds to the 23S rRNA.</text>
</comment>
<accession>A0A2H0V9P1</accession>
<dbReference type="GO" id="GO:0006412">
    <property type="term" value="P:translation"/>
    <property type="evidence" value="ECO:0007669"/>
    <property type="project" value="UniProtKB-UniRule"/>
</dbReference>